<dbReference type="Proteomes" id="UP001220610">
    <property type="component" value="Chromosome"/>
</dbReference>
<dbReference type="AlphaFoldDB" id="A0AAJ5WNU7"/>
<organism evidence="1 2">
    <name type="scientific">Candidatus Pseudobacter hemicellulosilyticus</name>
    <dbReference type="NCBI Taxonomy" id="3121375"/>
    <lineage>
        <taxon>Bacteria</taxon>
        <taxon>Pseudomonadati</taxon>
        <taxon>Bacteroidota</taxon>
        <taxon>Chitinophagia</taxon>
        <taxon>Chitinophagales</taxon>
        <taxon>Chitinophagaceae</taxon>
        <taxon>Pseudobacter</taxon>
    </lineage>
</organism>
<dbReference type="PROSITE" id="PS51257">
    <property type="entry name" value="PROKAR_LIPOPROTEIN"/>
    <property type="match status" value="1"/>
</dbReference>
<accession>A0AAJ5WNU7</accession>
<proteinExistence type="predicted"/>
<reference evidence="1" key="1">
    <citation type="submission" date="2023-03" db="EMBL/GenBank/DDBJ databases">
        <title>Andean soil-derived lignocellulolytic bacterial consortium as a source of novel taxa and putative plastic-active enzymes.</title>
        <authorList>
            <person name="Diaz-Garcia L."/>
            <person name="Chuvochina M."/>
            <person name="Feuerriegel G."/>
            <person name="Bunk B."/>
            <person name="Sproer C."/>
            <person name="Streit W.R."/>
            <person name="Rodriguez L.M."/>
            <person name="Overmann J."/>
            <person name="Jimenez D.J."/>
        </authorList>
    </citation>
    <scope>NUCLEOTIDE SEQUENCE</scope>
    <source>
        <strain evidence="1">MAG 7</strain>
    </source>
</reference>
<protein>
    <submittedName>
        <fullName evidence="1">Uncharacterized protein</fullName>
    </submittedName>
</protein>
<evidence type="ECO:0000313" key="1">
    <source>
        <dbReference type="EMBL" id="WEK34045.1"/>
    </source>
</evidence>
<name>A0AAJ5WNU7_9BACT</name>
<sequence>MIRHNNLNLLVMYTSKEIIKLSAFALFVLLSSCKKDRDGKDIKQEDLLNYRIVGTFSDELAMKHIQLFHFSKVDNEIQCTADFVNNRSVRTIKFVDNSFSMDIYGDGTVMYSFTLDRNDKDSIFIRSAAYQNSVSPAYRSWESKIYMAEEISSVKNKRYVGSDTYNINFSTDTWKFEKIPSVTGSFSELFPGAWKGRMGNLDFIGVNINKGQSFDMIFQQSGKRELVTLWED</sequence>
<dbReference type="EMBL" id="CP119311">
    <property type="protein sequence ID" value="WEK34045.1"/>
    <property type="molecule type" value="Genomic_DNA"/>
</dbReference>
<evidence type="ECO:0000313" key="2">
    <source>
        <dbReference type="Proteomes" id="UP001220610"/>
    </source>
</evidence>
<gene>
    <name evidence="1" type="ORF">P0Y53_16280</name>
</gene>